<dbReference type="Proteomes" id="UP000291213">
    <property type="component" value="Unassembled WGS sequence"/>
</dbReference>
<feature type="binding site" evidence="5">
    <location>
        <begin position="79"/>
        <end position="81"/>
    </location>
    <ligand>
        <name>ATP</name>
        <dbReference type="ChEBI" id="CHEBI:30616"/>
    </ligand>
</feature>
<keyword evidence="5 6" id="KW-0067">ATP-binding</keyword>
<organism evidence="8 9">
    <name type="scientific">Aeropyrum pernix</name>
    <dbReference type="NCBI Taxonomy" id="56636"/>
    <lineage>
        <taxon>Archaea</taxon>
        <taxon>Thermoproteota</taxon>
        <taxon>Thermoprotei</taxon>
        <taxon>Desulfurococcales</taxon>
        <taxon>Desulfurococcaceae</taxon>
        <taxon>Aeropyrum</taxon>
    </lineage>
</organism>
<dbReference type="InterPro" id="IPR005809">
    <property type="entry name" value="Succ_CoA_ligase-like_bsu"/>
</dbReference>
<sequence>MLGLTLISLTPQQLRLEFLSCGCGALKLYEFEAKEILRMYGVETPPSVLVMPGDDVAAKIREAGLEPPLVVKSQVLVAGRGKAGGIKLVESVEDAVRVAGELWRKPIKGILPGALLVEKAVPHDAELYTSIIIDRSERRPVILASRFGGMDIEEIAREKPESIVRHYVDPFLGLRGYEARMVGKAIGLSGRLLNSYASFLQVLYRVFTALEAELVESNPLAIVGDKVVPLDARIIVDDNSLFRHRELVERRRVEQRGEYTEWEVKARQQGLPFVELEGDIGIIGNGAGLTMATMDLVYHFGGRPANFLDIGGGARAELVKKAVSFLLEFPKAEKIFINVFGGITRGDEVARGIVAAVRESGSSKPLVVRLSGTREEEGRRILEEAGIYAYTDPVEAVKKVVSL</sequence>
<dbReference type="SUPFAM" id="SSF52210">
    <property type="entry name" value="Succinyl-CoA synthetase domains"/>
    <property type="match status" value="1"/>
</dbReference>
<evidence type="ECO:0000256" key="1">
    <source>
        <dbReference type="ARBA" id="ARBA00022598"/>
    </source>
</evidence>
<evidence type="ECO:0000256" key="4">
    <source>
        <dbReference type="ARBA" id="ARBA00022842"/>
    </source>
</evidence>
<dbReference type="UniPathway" id="UPA00223">
    <property type="reaction ID" value="UER00999"/>
</dbReference>
<dbReference type="InterPro" id="IPR013815">
    <property type="entry name" value="ATP_grasp_subdomain_1"/>
</dbReference>
<protein>
    <recommendedName>
        <fullName evidence="5">Succinate--CoA ligase [ADP-forming] subunit beta</fullName>
        <ecNumber evidence="5">6.2.1.5</ecNumber>
    </recommendedName>
    <alternativeName>
        <fullName evidence="5">Succinyl-CoA synthetase subunit beta</fullName>
        <shortName evidence="5">SCS-beta</shortName>
    </alternativeName>
</protein>
<evidence type="ECO:0000256" key="3">
    <source>
        <dbReference type="ARBA" id="ARBA00022741"/>
    </source>
</evidence>
<evidence type="ECO:0000256" key="5">
    <source>
        <dbReference type="HAMAP-Rule" id="MF_00558"/>
    </source>
</evidence>
<evidence type="ECO:0000313" key="8">
    <source>
        <dbReference type="EMBL" id="GBF09711.1"/>
    </source>
</evidence>
<dbReference type="AlphaFoldDB" id="A0A401HB93"/>
<keyword evidence="3 5" id="KW-0547">Nucleotide-binding</keyword>
<dbReference type="InterPro" id="IPR011761">
    <property type="entry name" value="ATP-grasp"/>
</dbReference>
<dbReference type="GO" id="GO:0006104">
    <property type="term" value="P:succinyl-CoA metabolic process"/>
    <property type="evidence" value="ECO:0007669"/>
    <property type="project" value="TreeGrafter"/>
</dbReference>
<dbReference type="NCBIfam" id="TIGR01016">
    <property type="entry name" value="sucCoAbeta"/>
    <property type="match status" value="1"/>
</dbReference>
<dbReference type="FunFam" id="3.30.470.20:FF:000002">
    <property type="entry name" value="Succinate--CoA ligase [ADP-forming] subunit beta"/>
    <property type="match status" value="1"/>
</dbReference>
<comment type="catalytic activity">
    <reaction evidence="5">
        <text>succinate + ATP + CoA = succinyl-CoA + ADP + phosphate</text>
        <dbReference type="Rhea" id="RHEA:17661"/>
        <dbReference type="ChEBI" id="CHEBI:30031"/>
        <dbReference type="ChEBI" id="CHEBI:30616"/>
        <dbReference type="ChEBI" id="CHEBI:43474"/>
        <dbReference type="ChEBI" id="CHEBI:57287"/>
        <dbReference type="ChEBI" id="CHEBI:57292"/>
        <dbReference type="ChEBI" id="CHEBI:456216"/>
        <dbReference type="EC" id="6.2.1.5"/>
    </reaction>
</comment>
<evidence type="ECO:0000256" key="2">
    <source>
        <dbReference type="ARBA" id="ARBA00022723"/>
    </source>
</evidence>
<keyword evidence="1 5" id="KW-0436">Ligase</keyword>
<comment type="similarity">
    <text evidence="5">Belongs to the succinate/malate CoA ligase beta subunit family.</text>
</comment>
<feature type="binding site" evidence="5">
    <location>
        <position position="285"/>
    </location>
    <ligand>
        <name>substrate</name>
        <note>ligand shared with subunit alpha</note>
    </ligand>
</feature>
<proteinExistence type="inferred from homology"/>
<comment type="function">
    <text evidence="5">Succinyl-CoA synthetase functions in the citric acid cycle (TCA), coupling the hydrolysis of succinyl-CoA to the synthesis of either ATP or GTP and thus represents the only step of substrate-level phosphorylation in the TCA. The beta subunit provides nucleotide specificity of the enzyme and binds the substrate succinate, while the binding sites for coenzyme A and phosphate are found in the alpha subunit.</text>
</comment>
<dbReference type="Gene3D" id="3.40.50.261">
    <property type="entry name" value="Succinyl-CoA synthetase domains"/>
    <property type="match status" value="1"/>
</dbReference>
<dbReference type="GO" id="GO:0042709">
    <property type="term" value="C:succinate-CoA ligase complex"/>
    <property type="evidence" value="ECO:0007669"/>
    <property type="project" value="TreeGrafter"/>
</dbReference>
<comment type="cofactor">
    <cofactor evidence="5">
        <name>Mg(2+)</name>
        <dbReference type="ChEBI" id="CHEBI:18420"/>
    </cofactor>
    <text evidence="5">Binds 1 Mg(2+) ion per subunit.</text>
</comment>
<feature type="binding site" evidence="5">
    <location>
        <position position="118"/>
    </location>
    <ligand>
        <name>ATP</name>
        <dbReference type="ChEBI" id="CHEBI:30616"/>
    </ligand>
</feature>
<comment type="caution">
    <text evidence="8">The sequence shown here is derived from an EMBL/GenBank/DDBJ whole genome shotgun (WGS) entry which is preliminary data.</text>
</comment>
<dbReference type="GO" id="GO:0005524">
    <property type="term" value="F:ATP binding"/>
    <property type="evidence" value="ECO:0007669"/>
    <property type="project" value="UniProtKB-UniRule"/>
</dbReference>
<dbReference type="GO" id="GO:0004775">
    <property type="term" value="F:succinate-CoA ligase (ADP-forming) activity"/>
    <property type="evidence" value="ECO:0007669"/>
    <property type="project" value="UniProtKB-UniRule"/>
</dbReference>
<keyword evidence="2 5" id="KW-0479">Metal-binding</keyword>
<dbReference type="NCBIfam" id="NF001913">
    <property type="entry name" value="PRK00696.1"/>
    <property type="match status" value="1"/>
</dbReference>
<gene>
    <name evidence="5" type="primary">sucC</name>
    <name evidence="8" type="ORF">apy_14360</name>
</gene>
<feature type="binding site" evidence="5">
    <location>
        <position position="126"/>
    </location>
    <ligand>
        <name>ATP</name>
        <dbReference type="ChEBI" id="CHEBI:30616"/>
    </ligand>
</feature>
<feature type="binding site" evidence="5">
    <location>
        <position position="218"/>
    </location>
    <ligand>
        <name>Mg(2+)</name>
        <dbReference type="ChEBI" id="CHEBI:18420"/>
    </ligand>
</feature>
<dbReference type="Pfam" id="PF08442">
    <property type="entry name" value="ATP-grasp_2"/>
    <property type="match status" value="1"/>
</dbReference>
<dbReference type="GO" id="GO:0006099">
    <property type="term" value="P:tricarboxylic acid cycle"/>
    <property type="evidence" value="ECO:0007669"/>
    <property type="project" value="UniProtKB-UniRule"/>
</dbReference>
<comment type="subunit">
    <text evidence="5">Heterotetramer of two alpha and two beta subunits.</text>
</comment>
<dbReference type="SUPFAM" id="SSF56059">
    <property type="entry name" value="Glutathione synthetase ATP-binding domain-like"/>
    <property type="match status" value="1"/>
</dbReference>
<keyword evidence="5" id="KW-0816">Tricarboxylic acid cycle</keyword>
<dbReference type="PROSITE" id="PS01217">
    <property type="entry name" value="SUCCINYL_COA_LIG_3"/>
    <property type="match status" value="1"/>
</dbReference>
<feature type="binding site" evidence="5">
    <location>
        <position position="72"/>
    </location>
    <ligand>
        <name>ATP</name>
        <dbReference type="ChEBI" id="CHEBI:30616"/>
    </ligand>
</feature>
<dbReference type="InterPro" id="IPR016102">
    <property type="entry name" value="Succinyl-CoA_synth-like"/>
</dbReference>
<comment type="pathway">
    <text evidence="5">Carbohydrate metabolism; tricarboxylic acid cycle; succinate from succinyl-CoA (ligase route): step 1/1.</text>
</comment>
<name>A0A401HB93_AERPX</name>
<dbReference type="EMBL" id="BDMD01000087">
    <property type="protein sequence ID" value="GBF09711.1"/>
    <property type="molecule type" value="Genomic_DNA"/>
</dbReference>
<feature type="binding site" evidence="5">
    <location>
        <position position="231"/>
    </location>
    <ligand>
        <name>Mg(2+)</name>
        <dbReference type="ChEBI" id="CHEBI:18420"/>
    </ligand>
</feature>
<dbReference type="EC" id="6.2.1.5" evidence="5"/>
<dbReference type="HAMAP" id="MF_00558">
    <property type="entry name" value="Succ_CoA_beta"/>
    <property type="match status" value="1"/>
</dbReference>
<feature type="domain" description="ATP-grasp" evidence="7">
    <location>
        <begin position="34"/>
        <end position="249"/>
    </location>
</feature>
<dbReference type="Gene3D" id="3.30.470.20">
    <property type="entry name" value="ATP-grasp fold, B domain"/>
    <property type="match status" value="1"/>
</dbReference>
<feature type="binding site" evidence="5">
    <location>
        <begin position="342"/>
        <end position="344"/>
    </location>
    <ligand>
        <name>substrate</name>
        <note>ligand shared with subunit alpha</note>
    </ligand>
</feature>
<feature type="binding site" evidence="5">
    <location>
        <position position="121"/>
    </location>
    <ligand>
        <name>ATP</name>
        <dbReference type="ChEBI" id="CHEBI:30616"/>
    </ligand>
</feature>
<dbReference type="PIRSF" id="PIRSF001554">
    <property type="entry name" value="SucCS_beta"/>
    <property type="match status" value="1"/>
</dbReference>
<reference evidence="8 9" key="1">
    <citation type="submission" date="2017-02" db="EMBL/GenBank/DDBJ databases">
        <title>isolation and characterization of a novel temperate virus Aeropyrum globular virus 1 infecting hyperthermophilic archaeon Aeropyrum.</title>
        <authorList>
            <person name="Yumiya M."/>
            <person name="Yoshida T."/>
            <person name="Sako Y."/>
        </authorList>
    </citation>
    <scope>NUCLEOTIDE SEQUENCE [LARGE SCALE GENOMIC DNA]</scope>
    <source>
        <strain evidence="8 9">YK1-12-2013</strain>
    </source>
</reference>
<dbReference type="Gene3D" id="3.30.1490.20">
    <property type="entry name" value="ATP-grasp fold, A domain"/>
    <property type="match status" value="1"/>
</dbReference>
<dbReference type="PROSITE" id="PS50975">
    <property type="entry name" value="ATP_GRASP"/>
    <property type="match status" value="1"/>
</dbReference>
<keyword evidence="4 5" id="KW-0460">Magnesium</keyword>
<comment type="catalytic activity">
    <reaction evidence="5">
        <text>GTP + succinate + CoA = succinyl-CoA + GDP + phosphate</text>
        <dbReference type="Rhea" id="RHEA:22120"/>
        <dbReference type="ChEBI" id="CHEBI:30031"/>
        <dbReference type="ChEBI" id="CHEBI:37565"/>
        <dbReference type="ChEBI" id="CHEBI:43474"/>
        <dbReference type="ChEBI" id="CHEBI:57287"/>
        <dbReference type="ChEBI" id="CHEBI:57292"/>
        <dbReference type="ChEBI" id="CHEBI:58189"/>
    </reaction>
</comment>
<dbReference type="InterPro" id="IPR017866">
    <property type="entry name" value="Succ-CoA_synthase_bsu_CS"/>
</dbReference>
<evidence type="ECO:0000313" key="9">
    <source>
        <dbReference type="Proteomes" id="UP000291213"/>
    </source>
</evidence>
<evidence type="ECO:0000256" key="6">
    <source>
        <dbReference type="PROSITE-ProRule" id="PRU00409"/>
    </source>
</evidence>
<dbReference type="InterPro" id="IPR013650">
    <property type="entry name" value="ATP-grasp_succ-CoA_synth-type"/>
</dbReference>
<dbReference type="PANTHER" id="PTHR11815">
    <property type="entry name" value="SUCCINYL-COA SYNTHETASE BETA CHAIN"/>
    <property type="match status" value="1"/>
</dbReference>
<accession>A0A401HB93</accession>
<dbReference type="Pfam" id="PF00549">
    <property type="entry name" value="Ligase_CoA"/>
    <property type="match status" value="1"/>
</dbReference>
<dbReference type="GO" id="GO:0000287">
    <property type="term" value="F:magnesium ion binding"/>
    <property type="evidence" value="ECO:0007669"/>
    <property type="project" value="UniProtKB-UniRule"/>
</dbReference>
<evidence type="ECO:0000259" key="7">
    <source>
        <dbReference type="PROSITE" id="PS50975"/>
    </source>
</evidence>
<dbReference type="InterPro" id="IPR005811">
    <property type="entry name" value="SUCC_ACL_C"/>
</dbReference>
<dbReference type="PANTHER" id="PTHR11815:SF10">
    <property type="entry name" value="SUCCINATE--COA LIGASE [GDP-FORMING] SUBUNIT BETA, MITOCHONDRIAL"/>
    <property type="match status" value="1"/>
</dbReference>
<dbReference type="GO" id="GO:0004776">
    <property type="term" value="F:succinate-CoA ligase (GDP-forming) activity"/>
    <property type="evidence" value="ECO:0007669"/>
    <property type="project" value="RHEA"/>
</dbReference>